<dbReference type="PATRIC" id="fig|1301098.3.peg.4450"/>
<dbReference type="OrthoDB" id="5828847at2"/>
<evidence type="ECO:0008006" key="3">
    <source>
        <dbReference type="Google" id="ProtNLM"/>
    </source>
</evidence>
<dbReference type="InterPro" id="IPR038086">
    <property type="entry name" value="DUF2789_sf"/>
</dbReference>
<proteinExistence type="predicted"/>
<dbReference type="RefSeq" id="WP_043254487.1">
    <property type="nucleotide sequence ID" value="NZ_HG322950.1"/>
</dbReference>
<reference evidence="1 2" key="1">
    <citation type="submission" date="2013-03" db="EMBL/GenBank/DDBJ databases">
        <authorList>
            <person name="Linke B."/>
        </authorList>
    </citation>
    <scope>NUCLEOTIDE SEQUENCE [LARGE SCALE GENOMIC DNA]</scope>
    <source>
        <strain evidence="1 2">B13</strain>
    </source>
</reference>
<dbReference type="KEGG" id="pkc:PKB_4462"/>
<accession>A0A024HLN9</accession>
<dbReference type="HOGENOM" id="CLU_177836_0_0_6"/>
<evidence type="ECO:0000313" key="2">
    <source>
        <dbReference type="Proteomes" id="UP000025241"/>
    </source>
</evidence>
<dbReference type="AlphaFoldDB" id="A0A024HLN9"/>
<name>A0A024HLN9_PSEKB</name>
<dbReference type="EMBL" id="HG322950">
    <property type="protein sequence ID" value="CDF85786.1"/>
    <property type="molecule type" value="Genomic_DNA"/>
</dbReference>
<organism evidence="1 2">
    <name type="scientific">Pseudomonas knackmussii (strain DSM 6978 / CCUG 54928 / LMG 23759 / B13)</name>
    <dbReference type="NCBI Taxonomy" id="1301098"/>
    <lineage>
        <taxon>Bacteria</taxon>
        <taxon>Pseudomonadati</taxon>
        <taxon>Pseudomonadota</taxon>
        <taxon>Gammaproteobacteria</taxon>
        <taxon>Pseudomonadales</taxon>
        <taxon>Pseudomonadaceae</taxon>
        <taxon>Pseudomonas</taxon>
    </lineage>
</organism>
<dbReference type="eggNOG" id="ENOG5032Z85">
    <property type="taxonomic scope" value="Bacteria"/>
</dbReference>
<protein>
    <recommendedName>
        <fullName evidence="3">DUF2789 domain-containing protein</fullName>
    </recommendedName>
</protein>
<keyword evidence="2" id="KW-1185">Reference proteome</keyword>
<gene>
    <name evidence="1" type="ORF">PKB_4462</name>
</gene>
<dbReference type="STRING" id="1301098.PKB_4462"/>
<sequence>MDTSPHNFAALFKQLGLPNSHQEIDAFLAAHRLADGQALADAPFWNAAQAEFLREALEEDSDWAEEVDELACRLSR</sequence>
<reference evidence="1 2" key="2">
    <citation type="submission" date="2014-05" db="EMBL/GenBank/DDBJ databases">
        <title>Genome sequence of the 3-chlorobenzoate degrading bacterium Pseudomonas knackmussii B13 shows multiple evidence for horizontal gene transfer.</title>
        <authorList>
            <person name="Miyazaki R."/>
            <person name="Bertelli C."/>
            <person name="Falquet L."/>
            <person name="Robinson-Rechavi M."/>
            <person name="Gharib W."/>
            <person name="Roy S."/>
            <person name="Van der Meer J.R."/>
        </authorList>
    </citation>
    <scope>NUCLEOTIDE SEQUENCE [LARGE SCALE GENOMIC DNA]</scope>
    <source>
        <strain evidence="1 2">B13</strain>
    </source>
</reference>
<dbReference type="Pfam" id="PF10982">
    <property type="entry name" value="DUF2789"/>
    <property type="match status" value="1"/>
</dbReference>
<dbReference type="Proteomes" id="UP000025241">
    <property type="component" value="Chromosome I"/>
</dbReference>
<dbReference type="InterPro" id="IPR021250">
    <property type="entry name" value="DUF2789"/>
</dbReference>
<dbReference type="Gene3D" id="1.10.10.1130">
    <property type="entry name" value="Uncharacterised protein PF10982, DUF2789"/>
    <property type="match status" value="1"/>
</dbReference>
<evidence type="ECO:0000313" key="1">
    <source>
        <dbReference type="EMBL" id="CDF85786.1"/>
    </source>
</evidence>